<keyword evidence="1" id="KW-0812">Transmembrane</keyword>
<proteinExistence type="predicted"/>
<evidence type="ECO:0000313" key="3">
    <source>
        <dbReference type="Proteomes" id="UP000192132"/>
    </source>
</evidence>
<reference evidence="2 3" key="1">
    <citation type="submission" date="2016-10" db="EMBL/GenBank/DDBJ databases">
        <title>Draft Genome sequence of Alkanindiges sp. strain H1.</title>
        <authorList>
            <person name="Subhash Y."/>
            <person name="Lee S."/>
        </authorList>
    </citation>
    <scope>NUCLEOTIDE SEQUENCE [LARGE SCALE GENOMIC DNA]</scope>
    <source>
        <strain evidence="2 3">H1</strain>
    </source>
</reference>
<dbReference type="EMBL" id="MLCN01000023">
    <property type="protein sequence ID" value="ONG39475.1"/>
    <property type="molecule type" value="Genomic_DNA"/>
</dbReference>
<keyword evidence="1" id="KW-0472">Membrane</keyword>
<comment type="caution">
    <text evidence="2">The sequence shown here is derived from an EMBL/GenBank/DDBJ whole genome shotgun (WGS) entry which is preliminary data.</text>
</comment>
<protein>
    <submittedName>
        <fullName evidence="2">Uncharacterized protein</fullName>
    </submittedName>
</protein>
<dbReference type="RefSeq" id="WP_076878266.1">
    <property type="nucleotide sequence ID" value="NZ_MLCN01000023.1"/>
</dbReference>
<organism evidence="2 3">
    <name type="scientific">Alkanindiges hydrocarboniclasticus</name>
    <dbReference type="NCBI Taxonomy" id="1907941"/>
    <lineage>
        <taxon>Bacteria</taxon>
        <taxon>Pseudomonadati</taxon>
        <taxon>Pseudomonadota</taxon>
        <taxon>Gammaproteobacteria</taxon>
        <taxon>Moraxellales</taxon>
        <taxon>Moraxellaceae</taxon>
        <taxon>Alkanindiges</taxon>
    </lineage>
</organism>
<accession>A0A1S8CTU8</accession>
<gene>
    <name evidence="2" type="ORF">BKE30_08905</name>
</gene>
<sequence length="234" mass="25999">MNPGKKIPKKTIWLLTGAALVVMLGGMAGFWCYAYLAVGIELRNQQGKMMMPPHINVNVAATNTFGIQLAGDVKVEVPIDQNIEVPLAGTYKTRIKIDTPIPIKFNVHYKGSIPVKTMAEINDTTALVLPRLPKLPLKLQVPLEFNLPVDLVIPVNTTLRFAYEGPIMLGFNQNTITRLNTVLQTQAPLNQAMQVPLLTSFNVKVYPEPKPLDMVLDTHLRQPIKQLKISRNAD</sequence>
<evidence type="ECO:0000256" key="1">
    <source>
        <dbReference type="SAM" id="Phobius"/>
    </source>
</evidence>
<name>A0A1S8CTU8_9GAMM</name>
<dbReference type="OrthoDB" id="7056747at2"/>
<dbReference type="Proteomes" id="UP000192132">
    <property type="component" value="Unassembled WGS sequence"/>
</dbReference>
<keyword evidence="1" id="KW-1133">Transmembrane helix</keyword>
<feature type="transmembrane region" description="Helical" evidence="1">
    <location>
        <begin position="12"/>
        <end position="36"/>
    </location>
</feature>
<dbReference type="AlphaFoldDB" id="A0A1S8CTU8"/>
<dbReference type="STRING" id="1907941.BKE30_08905"/>
<evidence type="ECO:0000313" key="2">
    <source>
        <dbReference type="EMBL" id="ONG39475.1"/>
    </source>
</evidence>
<keyword evidence="3" id="KW-1185">Reference proteome</keyword>